<sequence length="323" mass="34707">MRTEVTGADRTAGPDRHPDQQPAGTFRCSDDERARLMTGLAASGTDPDFATSDGLRALLEHMAAGGPDAWATSQEAANLLAFCATRYEHLARKHHLTPHDAAVAAFEVLRTPAVRRARNPWAMVTTAVARTLRAEARANDLLCSRDRARRLLARTDLPAAWRIGDPSAPTSPTSSEPSPWLESALSTSSTATVFAPEPDPATAAAVHRVRTATRAAVAVLAAVGWPDDVVRLGLDHIIAALTEAGSMSAARQRLRKDRQILAALDLDQRAWSRLLAVTLGSSARTGLLHRLLAGDAPRRIIIEDAHDLTPPRNVNTREVDHAA</sequence>
<feature type="region of interest" description="Disordered" evidence="1">
    <location>
        <begin position="162"/>
        <end position="182"/>
    </location>
</feature>
<gene>
    <name evidence="2" type="ORF">GCM10009751_22350</name>
</gene>
<evidence type="ECO:0000313" key="2">
    <source>
        <dbReference type="EMBL" id="GAA1863867.1"/>
    </source>
</evidence>
<dbReference type="Proteomes" id="UP001501094">
    <property type="component" value="Unassembled WGS sequence"/>
</dbReference>
<comment type="caution">
    <text evidence="2">The sequence shown here is derived from an EMBL/GenBank/DDBJ whole genome shotgun (WGS) entry which is preliminary data.</text>
</comment>
<dbReference type="EMBL" id="BAAANL010000004">
    <property type="protein sequence ID" value="GAA1863867.1"/>
    <property type="molecule type" value="Genomic_DNA"/>
</dbReference>
<feature type="region of interest" description="Disordered" evidence="1">
    <location>
        <begin position="1"/>
        <end position="26"/>
    </location>
</feature>
<accession>A0ABN2ND61</accession>
<keyword evidence="3" id="KW-1185">Reference proteome</keyword>
<reference evidence="2 3" key="1">
    <citation type="journal article" date="2019" name="Int. J. Syst. Evol. Microbiol.">
        <title>The Global Catalogue of Microorganisms (GCM) 10K type strain sequencing project: providing services to taxonomists for standard genome sequencing and annotation.</title>
        <authorList>
            <consortium name="The Broad Institute Genomics Platform"/>
            <consortium name="The Broad Institute Genome Sequencing Center for Infectious Disease"/>
            <person name="Wu L."/>
            <person name="Ma J."/>
        </authorList>
    </citation>
    <scope>NUCLEOTIDE SEQUENCE [LARGE SCALE GENOMIC DNA]</scope>
    <source>
        <strain evidence="2 3">JCM 14326</strain>
    </source>
</reference>
<evidence type="ECO:0000256" key="1">
    <source>
        <dbReference type="SAM" id="MobiDB-lite"/>
    </source>
</evidence>
<evidence type="ECO:0008006" key="4">
    <source>
        <dbReference type="Google" id="ProtNLM"/>
    </source>
</evidence>
<name>A0ABN2ND61_9MICO</name>
<evidence type="ECO:0000313" key="3">
    <source>
        <dbReference type="Proteomes" id="UP001501094"/>
    </source>
</evidence>
<protein>
    <recommendedName>
        <fullName evidence="4">DUF222 domain-containing protein</fullName>
    </recommendedName>
</protein>
<proteinExistence type="predicted"/>
<organism evidence="2 3">
    <name type="scientific">Myceligenerans crystallogenes</name>
    <dbReference type="NCBI Taxonomy" id="316335"/>
    <lineage>
        <taxon>Bacteria</taxon>
        <taxon>Bacillati</taxon>
        <taxon>Actinomycetota</taxon>
        <taxon>Actinomycetes</taxon>
        <taxon>Micrococcales</taxon>
        <taxon>Promicromonosporaceae</taxon>
        <taxon>Myceligenerans</taxon>
    </lineage>
</organism>